<dbReference type="Pfam" id="PF18431">
    <property type="entry name" value="RNAse_A_bac"/>
    <property type="match status" value="1"/>
</dbReference>
<comment type="caution">
    <text evidence="3">The sequence shown here is derived from an EMBL/GenBank/DDBJ whole genome shotgun (WGS) entry which is preliminary data.</text>
</comment>
<feature type="region of interest" description="Disordered" evidence="1">
    <location>
        <begin position="540"/>
        <end position="564"/>
    </location>
</feature>
<accession>A0ABU3HT21</accession>
<feature type="domain" description="Bacterial CdiA-CT RNAse A" evidence="2">
    <location>
        <begin position="456"/>
        <end position="600"/>
    </location>
</feature>
<evidence type="ECO:0000313" key="4">
    <source>
        <dbReference type="Proteomes" id="UP001181313"/>
    </source>
</evidence>
<evidence type="ECO:0000259" key="2">
    <source>
        <dbReference type="Pfam" id="PF18431"/>
    </source>
</evidence>
<keyword evidence="4" id="KW-1185">Reference proteome</keyword>
<proteinExistence type="predicted"/>
<dbReference type="EMBL" id="JAVSGH010000002">
    <property type="protein sequence ID" value="MDT3723826.1"/>
    <property type="molecule type" value="Genomic_DNA"/>
</dbReference>
<evidence type="ECO:0000313" key="3">
    <source>
        <dbReference type="EMBL" id="MDT3723826.1"/>
    </source>
</evidence>
<evidence type="ECO:0000256" key="1">
    <source>
        <dbReference type="SAM" id="MobiDB-lite"/>
    </source>
</evidence>
<organism evidence="3 4">
    <name type="scientific">Streptomyces althioticus subsp. attaecolombicae</name>
    <dbReference type="NCBI Taxonomy" id="3075534"/>
    <lineage>
        <taxon>Bacteria</taxon>
        <taxon>Bacillati</taxon>
        <taxon>Actinomycetota</taxon>
        <taxon>Actinomycetes</taxon>
        <taxon>Kitasatosporales</taxon>
        <taxon>Streptomycetaceae</taxon>
        <taxon>Streptomyces</taxon>
        <taxon>Streptomyces althioticus group</taxon>
    </lineage>
</organism>
<dbReference type="InterPro" id="IPR041436">
    <property type="entry name" value="RNAse_A_bac"/>
</dbReference>
<dbReference type="CDD" id="cd20684">
    <property type="entry name" value="CdiA-CT_Yk_RNaseA-like"/>
    <property type="match status" value="1"/>
</dbReference>
<reference evidence="3" key="1">
    <citation type="submission" date="2024-05" db="EMBL/GenBank/DDBJ databases">
        <title>30 novel species of actinomycetes from the DSMZ collection.</title>
        <authorList>
            <person name="Nouioui I."/>
        </authorList>
    </citation>
    <scope>NUCLEOTIDE SEQUENCE</scope>
    <source>
        <strain evidence="3">DSM 41972</strain>
    </source>
</reference>
<feature type="region of interest" description="Disordered" evidence="1">
    <location>
        <begin position="1"/>
        <end position="38"/>
    </location>
</feature>
<protein>
    <submittedName>
        <fullName evidence="3">RNase A-like domain-containing protein</fullName>
    </submittedName>
</protein>
<sequence length="606" mass="66415">MRDHEPRQLHGGARGGAARLGGPLMSTPSPTGPNGTIDVQPADLHRVAGGVASQQTVMDRGVRDLLDELRKYPDAGGYGTSPQAFATSYVKVANRFLEVWARSIVSIGGAAVGFATTANTYAKAEAANDPKGKAKPVVQPPPAVTEKEPSYGPVPNLKWGDDDGGDDFIRRLLEWVPEPIRDLLRPVVKHAFRMGKVAEVYPFPQQHHLNSLHQAWMEATVPLSTAEQGLTGHVSSITQQSNSEWHDAMRQFCSSLWGTTAWGKNRENYQWRHDSSSSQTATHPVMTVLFDTARKVGDLLYEFAEAAVHLNGEVWDVYIEAVRDAIPKVEVDLKDGVGMDDVKGLVKGLGKSIAKGASQLGQGIVLNMDTARLNAIVTEYNRRVDALVPKLDALMAPLDEAHRSAPKFEAQEARAQGFGIRALNEFKKEHRWTDPEDTKNGVYKVELASHEWMSGGHTLDRHVGKTDEQLAQRLRDQGTPPTPAWPHGKPSIAAASTFTSVERAQELTQRNIDQNSAEITEWLGRPPKAENNDLKLPVYTTAPDGEYSGRSVTKQPNDVNNEGFKNKGMEAEAINVKGVKTILKYDDSLDPPFVVLTSMPEKSSQP</sequence>
<name>A0ABU3HT21_9ACTN</name>
<feature type="region of interest" description="Disordered" evidence="1">
    <location>
        <begin position="126"/>
        <end position="158"/>
    </location>
</feature>
<gene>
    <name evidence="3" type="ORF">ROS62_02520</name>
</gene>
<feature type="compositionally biased region" description="Polar residues" evidence="1">
    <location>
        <begin position="550"/>
        <end position="560"/>
    </location>
</feature>
<dbReference type="RefSeq" id="WP_337674154.1">
    <property type="nucleotide sequence ID" value="NZ_JAVSGH010000002.1"/>
</dbReference>
<dbReference type="Proteomes" id="UP001181313">
    <property type="component" value="Unassembled WGS sequence"/>
</dbReference>